<feature type="compositionally biased region" description="Basic and acidic residues" evidence="1">
    <location>
        <begin position="1171"/>
        <end position="1183"/>
    </location>
</feature>
<dbReference type="FunFam" id="2.30.42.10:FF:000127">
    <property type="entry name" value="Pro-interleukin-16"/>
    <property type="match status" value="1"/>
</dbReference>
<feature type="compositionally biased region" description="Low complexity" evidence="1">
    <location>
        <begin position="1837"/>
        <end position="1848"/>
    </location>
</feature>
<dbReference type="SUPFAM" id="SSF50156">
    <property type="entry name" value="PDZ domain-like"/>
    <property type="match status" value="2"/>
</dbReference>
<feature type="region of interest" description="Disordered" evidence="1">
    <location>
        <begin position="871"/>
        <end position="943"/>
    </location>
</feature>
<dbReference type="InterPro" id="IPR001478">
    <property type="entry name" value="PDZ"/>
</dbReference>
<gene>
    <name evidence="4" type="primary">PDZD2</name>
</gene>
<dbReference type="RefSeq" id="XP_023384262.1">
    <property type="nucleotide sequence ID" value="XM_023528494.1"/>
</dbReference>
<feature type="compositionally biased region" description="Polar residues" evidence="1">
    <location>
        <begin position="1491"/>
        <end position="1501"/>
    </location>
</feature>
<feature type="domain" description="PDZ" evidence="2">
    <location>
        <begin position="169"/>
        <end position="243"/>
    </location>
</feature>
<feature type="compositionally biased region" description="Polar residues" evidence="1">
    <location>
        <begin position="873"/>
        <end position="891"/>
    </location>
</feature>
<feature type="region of interest" description="Disordered" evidence="1">
    <location>
        <begin position="277"/>
        <end position="300"/>
    </location>
</feature>
<feature type="compositionally biased region" description="Low complexity" evidence="1">
    <location>
        <begin position="1602"/>
        <end position="1614"/>
    </location>
</feature>
<feature type="region of interest" description="Disordered" evidence="1">
    <location>
        <begin position="1788"/>
        <end position="1863"/>
    </location>
</feature>
<feature type="compositionally biased region" description="Polar residues" evidence="1">
    <location>
        <begin position="338"/>
        <end position="353"/>
    </location>
</feature>
<feature type="region of interest" description="Disordered" evidence="1">
    <location>
        <begin position="1875"/>
        <end position="1922"/>
    </location>
</feature>
<dbReference type="PROSITE" id="PS50106">
    <property type="entry name" value="PDZ"/>
    <property type="match status" value="2"/>
</dbReference>
<feature type="compositionally biased region" description="Basic and acidic residues" evidence="1">
    <location>
        <begin position="519"/>
        <end position="534"/>
    </location>
</feature>
<reference evidence="4" key="1">
    <citation type="submission" date="2025-08" db="UniProtKB">
        <authorList>
            <consortium name="RefSeq"/>
        </authorList>
    </citation>
    <scope>IDENTIFICATION</scope>
    <source>
        <tissue evidence="4">Kidney</tissue>
    </source>
</reference>
<protein>
    <submittedName>
        <fullName evidence="4">PDZ domain-containing protein 2</fullName>
    </submittedName>
</protein>
<accession>A0A6P6CA46</accession>
<feature type="compositionally biased region" description="Low complexity" evidence="1">
    <location>
        <begin position="1812"/>
        <end position="1828"/>
    </location>
</feature>
<feature type="compositionally biased region" description="Basic and acidic residues" evidence="1">
    <location>
        <begin position="723"/>
        <end position="738"/>
    </location>
</feature>
<name>A0A6P6CA46_PTEVA</name>
<keyword evidence="3" id="KW-1185">Reference proteome</keyword>
<feature type="compositionally biased region" description="Basic and acidic residues" evidence="1">
    <location>
        <begin position="1105"/>
        <end position="1116"/>
    </location>
</feature>
<dbReference type="Gene3D" id="2.30.42.10">
    <property type="match status" value="2"/>
</dbReference>
<dbReference type="CTD" id="23037"/>
<feature type="compositionally biased region" description="Polar residues" evidence="1">
    <location>
        <begin position="537"/>
        <end position="557"/>
    </location>
</feature>
<feature type="compositionally biased region" description="Low complexity" evidence="1">
    <location>
        <begin position="1127"/>
        <end position="1139"/>
    </location>
</feature>
<evidence type="ECO:0000256" key="1">
    <source>
        <dbReference type="SAM" id="MobiDB-lite"/>
    </source>
</evidence>
<dbReference type="PANTHER" id="PTHR11324">
    <property type="entry name" value="IL16-RELATED"/>
    <property type="match status" value="1"/>
</dbReference>
<feature type="region of interest" description="Disordered" evidence="1">
    <location>
        <begin position="1983"/>
        <end position="2017"/>
    </location>
</feature>
<proteinExistence type="predicted"/>
<feature type="compositionally biased region" description="Polar residues" evidence="1">
    <location>
        <begin position="1184"/>
        <end position="1196"/>
    </location>
</feature>
<feature type="region of interest" description="Disordered" evidence="1">
    <location>
        <begin position="643"/>
        <end position="830"/>
    </location>
</feature>
<evidence type="ECO:0000259" key="2">
    <source>
        <dbReference type="PROSITE" id="PS50106"/>
    </source>
</evidence>
<feature type="compositionally biased region" description="Polar residues" evidence="1">
    <location>
        <begin position="1577"/>
        <end position="1593"/>
    </location>
</feature>
<feature type="compositionally biased region" description="Polar residues" evidence="1">
    <location>
        <begin position="1849"/>
        <end position="1863"/>
    </location>
</feature>
<dbReference type="SMART" id="SM00228">
    <property type="entry name" value="PDZ"/>
    <property type="match status" value="2"/>
</dbReference>
<feature type="domain" description="PDZ" evidence="2">
    <location>
        <begin position="86"/>
        <end position="135"/>
    </location>
</feature>
<feature type="region of interest" description="Disordered" evidence="1">
    <location>
        <begin position="324"/>
        <end position="362"/>
    </location>
</feature>
<feature type="compositionally biased region" description="Polar residues" evidence="1">
    <location>
        <begin position="1662"/>
        <end position="1672"/>
    </location>
</feature>
<dbReference type="KEGG" id="pvp:105289718"/>
<feature type="compositionally biased region" description="Basic residues" evidence="1">
    <location>
        <begin position="1315"/>
        <end position="1328"/>
    </location>
</feature>
<feature type="compositionally biased region" description="Polar residues" evidence="1">
    <location>
        <begin position="1462"/>
        <end position="1479"/>
    </location>
</feature>
<feature type="compositionally biased region" description="Polar residues" evidence="1">
    <location>
        <begin position="1912"/>
        <end position="1922"/>
    </location>
</feature>
<sequence>MSISNRMGGVHRLESVEEYNELMVRNGDPRARMLEVSRDGRKHSLPQLLDSSTAQEYHIVKKSTRSLSTTQVESPWRLIRPSVISIIGLYKEKGKGLGFSIAGGRDCIRGQMGIFVKTIFPNGSAAEDGRLKEANPEWIICLNGTHEVTEPEPHALFDTHAHEQIQLPKLQCQRGNLSKPRVGLGIGACCLALENSPPGIYIHSLAPGSVAKMESNLSRGDQILEVNSVNVRHAALSKVHAILSKCPPGPVRLVIGRHPNPKVSEQEMDEVIARSTYQESKEANSSPGLGTPLKSPSLGKKDSLISESELSQYFVQDVPGPLTDFVVAGSEDEDHTGSGCSTSEDGSLPPSASTHKEPGKARANSLVSLGSQRGSGLFHKQVTVARQTSLPGSPQVLRNPLLRQRRVGCYDADDASDEEEFDGEGDCVSLPGTLPGPSRPLTEDNSRPILTTSIKVMGMNNQEAHPQKTLVSKASSVPLLGSSLDLEETVLRGVGNTPSHAANLLASAEAHKGGSGCLGRKELSGSRSSPKLEYKYGTQSLVSTDSPRSPQQKNESLGSRHKPVARVSPHCKRPEAEARPSGSERVNPTDGANDSCGLDSKIQATSVQVTVTDFQPDGTVEKHAENLNIVDRDLLLSSCQESLGKLTTGDGPHPGPGHLTENRSEAALDRGQQPRTGLDGSQDLIPSPRQKGTAYPDPSETSVDTGQVKQPEDPGEPALPRVPKCEDRSHVGLSREHSITPGKIAIAHPELSTTRAAPEASSCDTPRKAAVLSRDPLLAQEETQGVPGDDSKAQHPTGLLVAENSQEPALLKGADSGSEMAPRASPSLLSPMDKAKQVACGSVSGHCCSGEGGVGPVTDIDGLIKELDASEASLPSLQTGDRASQEGSSWGQLPMGAGGGSSRSTEPVTENQTPTPRRAWAAGPPPPPQWTSQPSVLDSINPDKHFTVNKNFLSNYSRNFSSFHEDSTSLSGLGDSTEPSLSSMYGDAEDSSSDPESLTEAPRASARDSWSPPRSHGSSHKRETSESEEEQVEICSTDGSANPPSTAAHVQGQAMPCPALARGPPPRHSAQSEAARSPCARGSFMPGASCPSIPSPSQPLSLLDIRSHGHEPHTDLRTTQNHRPSWEAAATEATSASSAVDNGQPSRVTRHFHDPPVTVSNPNLVNGLEHALLDGDTPNKKQETNVNATENQSSLSVGVPKGDTVLANLHISTSQDLDDLLRKPKMTSRRPIMAWFKEINKSNQGTPLQSRTEKGQPVLPTRSLDSKCQVLSTSHKKGVAVPNSPPQLKLNLENKDPPKKSPVETLLSNCQKPKSGAKLKRLSIKSKSKGSSEALAANMPKAGGADHRKSLISPQTSHKVLPKGASHRLHIADHEDPDKNATAAIKPPQCVLESKPPPAASGPLRLSASDTSLRPFIPPLTSPKTLPEQGAGSRFQTAVHSESDRGCSATPRSPKCEAESKASPTASGTGPTASKSSLSIAVDKQELPSPGQGQKQASQTELVPEAAPSGVTGDRGSKTIASDPLERINQLKIVEIPSERMPKNANGDKPAESDRQGGFLAQGNCQEKSEIRPCHQSVESSSYHPSSFTSCASQVEPEMQRSLSVAKLASSSSSPQLPARKADSSLGRASQMSDSPGTPRNSTPAAPVLDDHSYFTPRPATRTYSMPAQFSSHFGREGPTLHSPGRSHRDSQMPATSGGLPEAKASRGSALGLVNGQGVYSVKPLLETVRNLPMTDEGDVLSEQETRCLVTDKIRVTRRHYYSEQNWPHESTSFFSVKQRIKSFENLANSDRPVGKSGASPFLSVSSKPPIGRRSSGSVASGSLSHLGDPTARSLRRSLSSCSESQSEATTLIPQMTKSPSSTMLTVSRQNLVEATNKGPAPDPKKPLGPSGIPTPVVTPASPIKKNKSSVRHTQPSPLSRSKLQELRALSMPDLDKLHGEDFSAEPTAMLFKTELEIVPRRSLGSPARSLNGSPAFSCPMKRAHRACPGGSRPKASEPGAASSANDVGETTQDLPSRKSWSVNLDQLLVSAGDQQRLQSVLSSVGSKCTVLTLIQEAEAQSENKDVCFTVLTKKEGSGLGFSVAGGTDVEPKSIVVSDNVETLREVTAEAASEFDQEKCVSILSTTKALELTD</sequence>
<dbReference type="FunFam" id="2.30.42.10:FF:000353">
    <property type="match status" value="1"/>
</dbReference>
<dbReference type="PANTHER" id="PTHR11324:SF16">
    <property type="entry name" value="PDZ DOMAIN-CONTAINING PROTEIN 2"/>
    <property type="match status" value="1"/>
</dbReference>
<evidence type="ECO:0000313" key="4">
    <source>
        <dbReference type="RefSeq" id="XP_023384262.1"/>
    </source>
</evidence>
<dbReference type="InterPro" id="IPR036034">
    <property type="entry name" value="PDZ_sf"/>
</dbReference>
<feature type="compositionally biased region" description="Polar residues" evidence="1">
    <location>
        <begin position="1627"/>
        <end position="1644"/>
    </location>
</feature>
<feature type="region of interest" description="Disordered" evidence="1">
    <location>
        <begin position="961"/>
        <end position="1199"/>
    </location>
</feature>
<dbReference type="Proteomes" id="UP000515202">
    <property type="component" value="Unplaced"/>
</dbReference>
<feature type="region of interest" description="Disordered" evidence="1">
    <location>
        <begin position="510"/>
        <end position="599"/>
    </location>
</feature>
<dbReference type="GeneID" id="105289718"/>
<dbReference type="Pfam" id="PF00595">
    <property type="entry name" value="PDZ"/>
    <property type="match status" value="1"/>
</dbReference>
<feature type="region of interest" description="Disordered" evidence="1">
    <location>
        <begin position="1243"/>
        <end position="1364"/>
    </location>
</feature>
<dbReference type="CDD" id="cd06760">
    <property type="entry name" value="PDZ4_PDZD2-PDZ2_hPro-IL-16-like"/>
    <property type="match status" value="1"/>
</dbReference>
<organism evidence="3 4">
    <name type="scientific">Pteropus vampyrus</name>
    <name type="common">Large flying fox</name>
    <dbReference type="NCBI Taxonomy" id="132908"/>
    <lineage>
        <taxon>Eukaryota</taxon>
        <taxon>Metazoa</taxon>
        <taxon>Chordata</taxon>
        <taxon>Craniata</taxon>
        <taxon>Vertebrata</taxon>
        <taxon>Euteleostomi</taxon>
        <taxon>Mammalia</taxon>
        <taxon>Eutheria</taxon>
        <taxon>Laurasiatheria</taxon>
        <taxon>Chiroptera</taxon>
        <taxon>Yinpterochiroptera</taxon>
        <taxon>Pteropodoidea</taxon>
        <taxon>Pteropodidae</taxon>
        <taxon>Pteropodinae</taxon>
        <taxon>Pteropus</taxon>
    </lineage>
</organism>
<feature type="compositionally biased region" description="Polar residues" evidence="1">
    <location>
        <begin position="902"/>
        <end position="912"/>
    </location>
</feature>
<dbReference type="OrthoDB" id="42382at2759"/>
<feature type="compositionally biased region" description="Basic and acidic residues" evidence="1">
    <location>
        <begin position="1292"/>
        <end position="1302"/>
    </location>
</feature>
<evidence type="ECO:0000313" key="3">
    <source>
        <dbReference type="Proteomes" id="UP000515202"/>
    </source>
</evidence>
<feature type="region of interest" description="Disordered" evidence="1">
    <location>
        <begin position="1390"/>
        <end position="1704"/>
    </location>
</feature>
<feature type="compositionally biased region" description="Polar residues" evidence="1">
    <location>
        <begin position="277"/>
        <end position="288"/>
    </location>
</feature>
<feature type="compositionally biased region" description="Low complexity" evidence="1">
    <location>
        <begin position="913"/>
        <end position="922"/>
    </location>
</feature>
<feature type="compositionally biased region" description="Polar residues" evidence="1">
    <location>
        <begin position="2003"/>
        <end position="2017"/>
    </location>
</feature>
<feature type="compositionally biased region" description="Polar residues" evidence="1">
    <location>
        <begin position="699"/>
        <end position="708"/>
    </location>
</feature>